<dbReference type="Gene3D" id="1.20.5.170">
    <property type="match status" value="1"/>
</dbReference>
<gene>
    <name evidence="12" type="ORF">QYE76_038728</name>
</gene>
<evidence type="ECO:0000256" key="8">
    <source>
        <dbReference type="ARBA" id="ARBA00054342"/>
    </source>
</evidence>
<feature type="region of interest" description="Disordered" evidence="10">
    <location>
        <begin position="1"/>
        <end position="71"/>
    </location>
</feature>
<dbReference type="GO" id="GO:0005634">
    <property type="term" value="C:nucleus"/>
    <property type="evidence" value="ECO:0007669"/>
    <property type="project" value="UniProtKB-SubCell"/>
</dbReference>
<comment type="similarity">
    <text evidence="2">Belongs to the bZIP family.</text>
</comment>
<feature type="region of interest" description="Disordered" evidence="10">
    <location>
        <begin position="90"/>
        <end position="115"/>
    </location>
</feature>
<dbReference type="AlphaFoldDB" id="A0AAD8WRJ3"/>
<dbReference type="Proteomes" id="UP001231189">
    <property type="component" value="Unassembled WGS sequence"/>
</dbReference>
<dbReference type="InterPro" id="IPR004827">
    <property type="entry name" value="bZIP"/>
</dbReference>
<dbReference type="PANTHER" id="PTHR13690:SF151">
    <property type="entry name" value="BZIP TRANSCRIPTION FACTOR"/>
    <property type="match status" value="1"/>
</dbReference>
<reference evidence="12" key="1">
    <citation type="submission" date="2023-07" db="EMBL/GenBank/DDBJ databases">
        <title>A chromosome-level genome assembly of Lolium multiflorum.</title>
        <authorList>
            <person name="Chen Y."/>
            <person name="Copetti D."/>
            <person name="Kolliker R."/>
            <person name="Studer B."/>
        </authorList>
    </citation>
    <scope>NUCLEOTIDE SEQUENCE</scope>
    <source>
        <strain evidence="12">02402/16</strain>
        <tissue evidence="12">Leaf</tissue>
    </source>
</reference>
<name>A0AAD8WRJ3_LOLMU</name>
<sequence>MAMPPKSGEPPKPPPGRSPNLNLPCPLPPIPGGAQQGHSSATAPARSQHRRARSEVAFRFPDADGGGFDEIGSEDDLFSTFMDMEKIAGGGADRDRAAETSSSPPRPTKHRHSASFDGFAMGCGAAPGKHQDGGGGLFADVLEAKKAMSSEQLSELASVDPKRVKRILANRQSAARSKERKARYMTELERKVQTLQTEATTLSAQLTLFQRDTTGLSAENTELKIRLQAMEQQAQLRDALNDALKQEVERLKIATGETAKCDEPYNMGMRHVYNPSFFQLSEQHTAQHDASVHQLPPQFQSPHANVPNHQMLSHPNTFSDMMQQDSLGRLQGLDIGKGSTSVKLEAEVAGKSEGSSISAG</sequence>
<dbReference type="InterPro" id="IPR046347">
    <property type="entry name" value="bZIP_sf"/>
</dbReference>
<evidence type="ECO:0000256" key="1">
    <source>
        <dbReference type="ARBA" id="ARBA00004123"/>
    </source>
</evidence>
<keyword evidence="3" id="KW-0805">Transcription regulation</keyword>
<comment type="function">
    <text evidence="8">Transcription factor probably involved in vascular development and shoot tissue organization. Binds to the DNA sequence 5'-CCGAGTGTGCCCCTGG-3' present in the promoter region Box II of the phloem-specific rice tungro bacilliform virus (RTBV) promoter. May regulate tissue-specific expression of the RTBV promoter and virus replication.</text>
</comment>
<protein>
    <recommendedName>
        <fullName evidence="11">BZIP domain-containing protein</fullName>
    </recommendedName>
</protein>
<dbReference type="PANTHER" id="PTHR13690">
    <property type="entry name" value="TRANSCRIPTION FACTOR POSF21-RELATED"/>
    <property type="match status" value="1"/>
</dbReference>
<evidence type="ECO:0000256" key="6">
    <source>
        <dbReference type="ARBA" id="ARBA00023163"/>
    </source>
</evidence>
<evidence type="ECO:0000256" key="2">
    <source>
        <dbReference type="ARBA" id="ARBA00007163"/>
    </source>
</evidence>
<keyword evidence="4" id="KW-0238">DNA-binding</keyword>
<evidence type="ECO:0000256" key="3">
    <source>
        <dbReference type="ARBA" id="ARBA00023015"/>
    </source>
</evidence>
<evidence type="ECO:0000256" key="4">
    <source>
        <dbReference type="ARBA" id="ARBA00023125"/>
    </source>
</evidence>
<feature type="domain" description="BZIP" evidence="11">
    <location>
        <begin position="160"/>
        <end position="223"/>
    </location>
</feature>
<dbReference type="Pfam" id="PF00170">
    <property type="entry name" value="bZIP_1"/>
    <property type="match status" value="1"/>
</dbReference>
<evidence type="ECO:0000256" key="9">
    <source>
        <dbReference type="SAM" id="Coils"/>
    </source>
</evidence>
<dbReference type="SMART" id="SM00338">
    <property type="entry name" value="BRLZ"/>
    <property type="match status" value="1"/>
</dbReference>
<dbReference type="CDD" id="cd14703">
    <property type="entry name" value="bZIP_plant_RF2"/>
    <property type="match status" value="1"/>
</dbReference>
<keyword evidence="7" id="KW-0539">Nucleus</keyword>
<evidence type="ECO:0000256" key="7">
    <source>
        <dbReference type="ARBA" id="ARBA00023242"/>
    </source>
</evidence>
<dbReference type="EMBL" id="JAUUTY010000002">
    <property type="protein sequence ID" value="KAK1677880.1"/>
    <property type="molecule type" value="Genomic_DNA"/>
</dbReference>
<accession>A0AAD8WRJ3</accession>
<keyword evidence="5" id="KW-0010">Activator</keyword>
<comment type="subcellular location">
    <subcellularLocation>
        <location evidence="1">Nucleus</location>
    </subcellularLocation>
</comment>
<evidence type="ECO:0000313" key="13">
    <source>
        <dbReference type="Proteomes" id="UP001231189"/>
    </source>
</evidence>
<evidence type="ECO:0000256" key="5">
    <source>
        <dbReference type="ARBA" id="ARBA00023159"/>
    </source>
</evidence>
<keyword evidence="13" id="KW-1185">Reference proteome</keyword>
<dbReference type="InterPro" id="IPR044759">
    <property type="entry name" value="bZIP_RF2"/>
</dbReference>
<keyword evidence="9" id="KW-0175">Coiled coil</keyword>
<comment type="caution">
    <text evidence="12">The sequence shown here is derived from an EMBL/GenBank/DDBJ whole genome shotgun (WGS) entry which is preliminary data.</text>
</comment>
<proteinExistence type="inferred from homology"/>
<evidence type="ECO:0000313" key="12">
    <source>
        <dbReference type="EMBL" id="KAK1677880.1"/>
    </source>
</evidence>
<evidence type="ECO:0000259" key="11">
    <source>
        <dbReference type="PROSITE" id="PS50217"/>
    </source>
</evidence>
<dbReference type="SUPFAM" id="SSF57959">
    <property type="entry name" value="Leucine zipper domain"/>
    <property type="match status" value="1"/>
</dbReference>
<keyword evidence="6" id="KW-0804">Transcription</keyword>
<dbReference type="PROSITE" id="PS50217">
    <property type="entry name" value="BZIP"/>
    <property type="match status" value="1"/>
</dbReference>
<dbReference type="GO" id="GO:0003677">
    <property type="term" value="F:DNA binding"/>
    <property type="evidence" value="ECO:0007669"/>
    <property type="project" value="UniProtKB-KW"/>
</dbReference>
<feature type="compositionally biased region" description="Pro residues" evidence="10">
    <location>
        <begin position="7"/>
        <end position="17"/>
    </location>
</feature>
<organism evidence="12 13">
    <name type="scientific">Lolium multiflorum</name>
    <name type="common">Italian ryegrass</name>
    <name type="synonym">Lolium perenne subsp. multiflorum</name>
    <dbReference type="NCBI Taxonomy" id="4521"/>
    <lineage>
        <taxon>Eukaryota</taxon>
        <taxon>Viridiplantae</taxon>
        <taxon>Streptophyta</taxon>
        <taxon>Embryophyta</taxon>
        <taxon>Tracheophyta</taxon>
        <taxon>Spermatophyta</taxon>
        <taxon>Magnoliopsida</taxon>
        <taxon>Liliopsida</taxon>
        <taxon>Poales</taxon>
        <taxon>Poaceae</taxon>
        <taxon>BOP clade</taxon>
        <taxon>Pooideae</taxon>
        <taxon>Poodae</taxon>
        <taxon>Poeae</taxon>
        <taxon>Poeae Chloroplast Group 2 (Poeae type)</taxon>
        <taxon>Loliodinae</taxon>
        <taxon>Loliinae</taxon>
        <taxon>Lolium</taxon>
    </lineage>
</organism>
<dbReference type="GO" id="GO:0003700">
    <property type="term" value="F:DNA-binding transcription factor activity"/>
    <property type="evidence" value="ECO:0007669"/>
    <property type="project" value="InterPro"/>
</dbReference>
<evidence type="ECO:0000256" key="10">
    <source>
        <dbReference type="SAM" id="MobiDB-lite"/>
    </source>
</evidence>
<feature type="coiled-coil region" evidence="9">
    <location>
        <begin position="178"/>
        <end position="250"/>
    </location>
</feature>
<dbReference type="FunFam" id="1.20.5.170:FF:000009">
    <property type="entry name" value="probable transcription factor PosF21"/>
    <property type="match status" value="1"/>
</dbReference>